<evidence type="ECO:0000259" key="1">
    <source>
        <dbReference type="Pfam" id="PF03478"/>
    </source>
</evidence>
<dbReference type="Proteomes" id="UP000187203">
    <property type="component" value="Unassembled WGS sequence"/>
</dbReference>
<protein>
    <submittedName>
        <fullName evidence="2">F-box protein</fullName>
    </submittedName>
</protein>
<name>A0A1R3HP80_9ROSI</name>
<accession>A0A1R3HP80</accession>
<dbReference type="EMBL" id="AWUE01019702">
    <property type="protein sequence ID" value="OMO72082.1"/>
    <property type="molecule type" value="Genomic_DNA"/>
</dbReference>
<comment type="caution">
    <text evidence="2">The sequence shown here is derived from an EMBL/GenBank/DDBJ whole genome shotgun (WGS) entry which is preliminary data.</text>
</comment>
<proteinExistence type="predicted"/>
<dbReference type="AlphaFoldDB" id="A0A1R3HP80"/>
<keyword evidence="3" id="KW-1185">Reference proteome</keyword>
<gene>
    <name evidence="2" type="ORF">COLO4_27838</name>
</gene>
<sequence length="206" mass="23136">MRAVCKAWSAPTPHIPFPPHIPVINNFPWAMRFQWHPTYNVHAAYAGGGTFYCVFSGGQLGAFDVELKEWTMLTMERLPDFNFGFGRLIVSNGDLLLMGGAYAYQYTETLKLLKFDFSEKCWVRQTSLNDRVLFIGCTCFSCPAVGETSQLANNGFSCCGDVRRFFGVKSDSKQYENWALAAASADLWIEFPSSCIWRANDLMTAG</sequence>
<dbReference type="Pfam" id="PF03478">
    <property type="entry name" value="Beta-prop_KIB1-4"/>
    <property type="match status" value="1"/>
</dbReference>
<reference evidence="3" key="1">
    <citation type="submission" date="2013-09" db="EMBL/GenBank/DDBJ databases">
        <title>Corchorus olitorius genome sequencing.</title>
        <authorList>
            <person name="Alam M."/>
            <person name="Haque M.S."/>
            <person name="Islam M.S."/>
            <person name="Emdad E.M."/>
            <person name="Islam M.M."/>
            <person name="Ahmed B."/>
            <person name="Halim A."/>
            <person name="Hossen Q.M.M."/>
            <person name="Hossain M.Z."/>
            <person name="Ahmed R."/>
            <person name="Khan M.M."/>
            <person name="Islam R."/>
            <person name="Rashid M.M."/>
            <person name="Khan S.A."/>
            <person name="Rahman M.S."/>
            <person name="Alam M."/>
            <person name="Yahiya A.S."/>
            <person name="Khan M.S."/>
            <person name="Azam M.S."/>
            <person name="Haque T."/>
            <person name="Lashkar M.Z.H."/>
            <person name="Akhand A.I."/>
            <person name="Morshed G."/>
            <person name="Roy S."/>
            <person name="Uddin K.S."/>
            <person name="Rabeya T."/>
            <person name="Hossain A.S."/>
            <person name="Chowdhury A."/>
            <person name="Snigdha A.R."/>
            <person name="Mortoza M.S."/>
            <person name="Matin S.A."/>
            <person name="Hoque S.M.E."/>
            <person name="Islam M.K."/>
            <person name="Roy D.K."/>
            <person name="Haider R."/>
            <person name="Moosa M.M."/>
            <person name="Elias S.M."/>
            <person name="Hasan A.M."/>
            <person name="Jahan S."/>
            <person name="Shafiuddin M."/>
            <person name="Mahmood N."/>
            <person name="Shommy N.S."/>
        </authorList>
    </citation>
    <scope>NUCLEOTIDE SEQUENCE [LARGE SCALE GENOMIC DNA]</scope>
    <source>
        <strain evidence="3">cv. O-4</strain>
    </source>
</reference>
<dbReference type="InterPro" id="IPR005174">
    <property type="entry name" value="KIB1-4_b-propeller"/>
</dbReference>
<organism evidence="2 3">
    <name type="scientific">Corchorus olitorius</name>
    <dbReference type="NCBI Taxonomy" id="93759"/>
    <lineage>
        <taxon>Eukaryota</taxon>
        <taxon>Viridiplantae</taxon>
        <taxon>Streptophyta</taxon>
        <taxon>Embryophyta</taxon>
        <taxon>Tracheophyta</taxon>
        <taxon>Spermatophyta</taxon>
        <taxon>Magnoliopsida</taxon>
        <taxon>eudicotyledons</taxon>
        <taxon>Gunneridae</taxon>
        <taxon>Pentapetalae</taxon>
        <taxon>rosids</taxon>
        <taxon>malvids</taxon>
        <taxon>Malvales</taxon>
        <taxon>Malvaceae</taxon>
        <taxon>Grewioideae</taxon>
        <taxon>Apeibeae</taxon>
        <taxon>Corchorus</taxon>
    </lineage>
</organism>
<evidence type="ECO:0000313" key="3">
    <source>
        <dbReference type="Proteomes" id="UP000187203"/>
    </source>
</evidence>
<dbReference type="SUPFAM" id="SSF50965">
    <property type="entry name" value="Galactose oxidase, central domain"/>
    <property type="match status" value="1"/>
</dbReference>
<dbReference type="InterPro" id="IPR011043">
    <property type="entry name" value="Gal_Oxase/kelch_b-propeller"/>
</dbReference>
<feature type="domain" description="KIB1-4 beta-propeller" evidence="1">
    <location>
        <begin position="41"/>
        <end position="153"/>
    </location>
</feature>
<evidence type="ECO:0000313" key="2">
    <source>
        <dbReference type="EMBL" id="OMO72082.1"/>
    </source>
</evidence>